<dbReference type="GeneID" id="20346713"/>
<dbReference type="RefSeq" id="XP_009222335.1">
    <property type="nucleotide sequence ID" value="XM_009224071.1"/>
</dbReference>
<evidence type="ECO:0000313" key="3">
    <source>
        <dbReference type="EnsemblFungi" id="EJT76335"/>
    </source>
</evidence>
<evidence type="ECO:0000313" key="2">
    <source>
        <dbReference type="EMBL" id="EJT76335.1"/>
    </source>
</evidence>
<evidence type="ECO:0000256" key="1">
    <source>
        <dbReference type="SAM" id="MobiDB-lite"/>
    </source>
</evidence>
<sequence>MVDRMEHTKPWGHTRTPCLQGWVWMDVRAERHVPGRPAPSPVTTKKGSSMREVISNLGQGSKTRLVGLQRIVFSGARSPFTEETDVPTCTHLANTTEQSQDRLPGCHLFLNFERPGEGKAARGKEVVWVCAAHIRRTPLTDGRADGMRERRRLAASRRESTGTKSAGHWVAKRVAQSFEERGTRTTGTRDRRNGRDFDSGPEWVDA</sequence>
<dbReference type="HOGENOM" id="CLU_1332002_0_0_1"/>
<feature type="compositionally biased region" description="Basic and acidic residues" evidence="1">
    <location>
        <begin position="178"/>
        <end position="198"/>
    </location>
</feature>
<reference evidence="4" key="1">
    <citation type="submission" date="2010-07" db="EMBL/GenBank/DDBJ databases">
        <title>The genome sequence of Gaeumannomyces graminis var. tritici strain R3-111a-1.</title>
        <authorList>
            <consortium name="The Broad Institute Genome Sequencing Platform"/>
            <person name="Ma L.-J."/>
            <person name="Dead R."/>
            <person name="Young S."/>
            <person name="Zeng Q."/>
            <person name="Koehrsen M."/>
            <person name="Alvarado L."/>
            <person name="Berlin A."/>
            <person name="Chapman S.B."/>
            <person name="Chen Z."/>
            <person name="Freedman E."/>
            <person name="Gellesch M."/>
            <person name="Goldberg J."/>
            <person name="Griggs A."/>
            <person name="Gujja S."/>
            <person name="Heilman E.R."/>
            <person name="Heiman D."/>
            <person name="Hepburn T."/>
            <person name="Howarth C."/>
            <person name="Jen D."/>
            <person name="Larson L."/>
            <person name="Mehta T."/>
            <person name="Neiman D."/>
            <person name="Pearson M."/>
            <person name="Roberts A."/>
            <person name="Saif S."/>
            <person name="Shea T."/>
            <person name="Shenoy N."/>
            <person name="Sisk P."/>
            <person name="Stolte C."/>
            <person name="Sykes S."/>
            <person name="Walk T."/>
            <person name="White J."/>
            <person name="Yandava C."/>
            <person name="Haas B."/>
            <person name="Nusbaum C."/>
            <person name="Birren B."/>
        </authorList>
    </citation>
    <scope>NUCLEOTIDE SEQUENCE [LARGE SCALE GENOMIC DNA]</scope>
    <source>
        <strain evidence="4">R3-111a-1</strain>
    </source>
</reference>
<dbReference type="Proteomes" id="UP000006039">
    <property type="component" value="Unassembled WGS sequence"/>
</dbReference>
<dbReference type="EnsemblFungi" id="EJT76335">
    <property type="protein sequence ID" value="EJT76335"/>
    <property type="gene ID" value="GGTG_06255"/>
</dbReference>
<organism evidence="2">
    <name type="scientific">Gaeumannomyces tritici (strain R3-111a-1)</name>
    <name type="common">Wheat and barley take-all root rot fungus</name>
    <name type="synonym">Gaeumannomyces graminis var. tritici</name>
    <dbReference type="NCBI Taxonomy" id="644352"/>
    <lineage>
        <taxon>Eukaryota</taxon>
        <taxon>Fungi</taxon>
        <taxon>Dikarya</taxon>
        <taxon>Ascomycota</taxon>
        <taxon>Pezizomycotina</taxon>
        <taxon>Sordariomycetes</taxon>
        <taxon>Sordariomycetidae</taxon>
        <taxon>Magnaporthales</taxon>
        <taxon>Magnaporthaceae</taxon>
        <taxon>Gaeumannomyces</taxon>
    </lineage>
</organism>
<gene>
    <name evidence="3" type="primary">20346713</name>
    <name evidence="2" type="ORF">GGTG_06255</name>
</gene>
<reference evidence="3" key="5">
    <citation type="submission" date="2018-04" db="UniProtKB">
        <authorList>
            <consortium name="EnsemblFungi"/>
        </authorList>
    </citation>
    <scope>IDENTIFICATION</scope>
    <source>
        <strain evidence="3">R3-111a-1</strain>
    </source>
</reference>
<reference evidence="3" key="4">
    <citation type="journal article" date="2015" name="G3 (Bethesda)">
        <title>Genome sequences of three phytopathogenic species of the Magnaporthaceae family of fungi.</title>
        <authorList>
            <person name="Okagaki L.H."/>
            <person name="Nunes C.C."/>
            <person name="Sailsbery J."/>
            <person name="Clay B."/>
            <person name="Brown D."/>
            <person name="John T."/>
            <person name="Oh Y."/>
            <person name="Young N."/>
            <person name="Fitzgerald M."/>
            <person name="Haas B.J."/>
            <person name="Zeng Q."/>
            <person name="Young S."/>
            <person name="Adiconis X."/>
            <person name="Fan L."/>
            <person name="Levin J.Z."/>
            <person name="Mitchell T.K."/>
            <person name="Okubara P.A."/>
            <person name="Farman M.L."/>
            <person name="Kohn L.M."/>
            <person name="Birren B."/>
            <person name="Ma L.-J."/>
            <person name="Dean R.A."/>
        </authorList>
    </citation>
    <scope>NUCLEOTIDE SEQUENCE</scope>
    <source>
        <strain evidence="3">R3-111a-1</strain>
    </source>
</reference>
<reference evidence="2" key="2">
    <citation type="submission" date="2010-07" db="EMBL/GenBank/DDBJ databases">
        <authorList>
            <consortium name="The Broad Institute Genome Sequencing Platform"/>
            <consortium name="Broad Institute Genome Sequencing Center for Infectious Disease"/>
            <person name="Ma L.-J."/>
            <person name="Dead R."/>
            <person name="Young S."/>
            <person name="Zeng Q."/>
            <person name="Koehrsen M."/>
            <person name="Alvarado L."/>
            <person name="Berlin A."/>
            <person name="Chapman S.B."/>
            <person name="Chen Z."/>
            <person name="Freedman E."/>
            <person name="Gellesch M."/>
            <person name="Goldberg J."/>
            <person name="Griggs A."/>
            <person name="Gujja S."/>
            <person name="Heilman E.R."/>
            <person name="Heiman D."/>
            <person name="Hepburn T."/>
            <person name="Howarth C."/>
            <person name="Jen D."/>
            <person name="Larson L."/>
            <person name="Mehta T."/>
            <person name="Neiman D."/>
            <person name="Pearson M."/>
            <person name="Roberts A."/>
            <person name="Saif S."/>
            <person name="Shea T."/>
            <person name="Shenoy N."/>
            <person name="Sisk P."/>
            <person name="Stolte C."/>
            <person name="Sykes S."/>
            <person name="Walk T."/>
            <person name="White J."/>
            <person name="Yandava C."/>
            <person name="Haas B."/>
            <person name="Nusbaum C."/>
            <person name="Birren B."/>
        </authorList>
    </citation>
    <scope>NUCLEOTIDE SEQUENCE</scope>
    <source>
        <strain evidence="2">R3-111a-1</strain>
    </source>
</reference>
<protein>
    <submittedName>
        <fullName evidence="2 3">Uncharacterized protein</fullName>
    </submittedName>
</protein>
<dbReference type="VEuPathDB" id="FungiDB:GGTG_06255"/>
<accession>J3NYA2</accession>
<reference evidence="2" key="3">
    <citation type="submission" date="2010-09" db="EMBL/GenBank/DDBJ databases">
        <title>Annotation of Gaeumannomyces graminis var. tritici R3-111a-1.</title>
        <authorList>
            <consortium name="The Broad Institute Genome Sequencing Platform"/>
            <person name="Ma L.-J."/>
            <person name="Dead R."/>
            <person name="Young S.K."/>
            <person name="Zeng Q."/>
            <person name="Gargeya S."/>
            <person name="Fitzgerald M."/>
            <person name="Haas B."/>
            <person name="Abouelleil A."/>
            <person name="Alvarado L."/>
            <person name="Arachchi H.M."/>
            <person name="Berlin A."/>
            <person name="Brown A."/>
            <person name="Chapman S.B."/>
            <person name="Chen Z."/>
            <person name="Dunbar C."/>
            <person name="Freedman E."/>
            <person name="Gearin G."/>
            <person name="Gellesch M."/>
            <person name="Goldberg J."/>
            <person name="Griggs A."/>
            <person name="Gujja S."/>
            <person name="Heiman D."/>
            <person name="Howarth C."/>
            <person name="Larson L."/>
            <person name="Lui A."/>
            <person name="MacDonald P.J.P."/>
            <person name="Mehta T."/>
            <person name="Montmayeur A."/>
            <person name="Murphy C."/>
            <person name="Neiman D."/>
            <person name="Pearson M."/>
            <person name="Priest M."/>
            <person name="Roberts A."/>
            <person name="Saif S."/>
            <person name="Shea T."/>
            <person name="Shenoy N."/>
            <person name="Sisk P."/>
            <person name="Stolte C."/>
            <person name="Sykes S."/>
            <person name="Yandava C."/>
            <person name="Wortman J."/>
            <person name="Nusbaum C."/>
            <person name="Birren B."/>
        </authorList>
    </citation>
    <scope>NUCLEOTIDE SEQUENCE</scope>
    <source>
        <strain evidence="2">R3-111a-1</strain>
    </source>
</reference>
<keyword evidence="4" id="KW-1185">Reference proteome</keyword>
<feature type="region of interest" description="Disordered" evidence="1">
    <location>
        <begin position="141"/>
        <end position="206"/>
    </location>
</feature>
<evidence type="ECO:0000313" key="4">
    <source>
        <dbReference type="Proteomes" id="UP000006039"/>
    </source>
</evidence>
<name>J3NYA2_GAET3</name>
<proteinExistence type="predicted"/>
<dbReference type="AlphaFoldDB" id="J3NYA2"/>
<dbReference type="EMBL" id="GL385397">
    <property type="protein sequence ID" value="EJT76335.1"/>
    <property type="molecule type" value="Genomic_DNA"/>
</dbReference>